<sequence>MLRMRFLLAFLTLLLGAFGRSRICNDYSCRDICNVGTTCKPVRMNFVKECDDDHWVDVGLEKPDPEVLCTQCCDEHCNAVQTFPNCTGGRCKQCYDGSNGSESTQNYDLECCDTAGAVLCGLCTIPEGWNADWEAELQSQLPEGATLVNGDYSCAGNPGDGCAFCQVEVTSAEESCNLSRDLRCKGYYESEKSPECTSCIPRWKKIQFISKSFEKLTVQCKAGDSAKCEKVRAGIVSIDVTCPQPCVKDMKGAAVRVRNLDGGQSQTFFLGFGDLGQATNRAADGNLGNQPDMSFSLEYEPSSGLVAGTHTTVSNGSLEREYMAVNSSSGMVNPITGEILDHEICELFVRAQGTPDAEAAIIVSNLQLTIGSTGTPMNLGTFIHNSSEGDATIANFCRDDYNQGFKFTGDITLEGVFSNSQEGSKVEIQCGTRPQN</sequence>
<keyword evidence="3" id="KW-1185">Reference proteome</keyword>
<proteinExistence type="predicted"/>
<feature type="chain" id="PRO_5043709517" evidence="1">
    <location>
        <begin position="20"/>
        <end position="436"/>
    </location>
</feature>
<evidence type="ECO:0000313" key="2">
    <source>
        <dbReference type="EMBL" id="KAJ8908650.1"/>
    </source>
</evidence>
<dbReference type="Proteomes" id="UP001157974">
    <property type="component" value="Unassembled WGS sequence"/>
</dbReference>
<protein>
    <submittedName>
        <fullName evidence="2">Uncharacterized protein</fullName>
    </submittedName>
</protein>
<feature type="signal peptide" evidence="1">
    <location>
        <begin position="1"/>
        <end position="19"/>
    </location>
</feature>
<evidence type="ECO:0000313" key="3">
    <source>
        <dbReference type="Proteomes" id="UP001157974"/>
    </source>
</evidence>
<evidence type="ECO:0000256" key="1">
    <source>
        <dbReference type="SAM" id="SignalP"/>
    </source>
</evidence>
<keyword evidence="1" id="KW-0732">Signal</keyword>
<accession>A0AAV8V2A9</accession>
<organism evidence="2 3">
    <name type="scientific">Rhodosorus marinus</name>
    <dbReference type="NCBI Taxonomy" id="101924"/>
    <lineage>
        <taxon>Eukaryota</taxon>
        <taxon>Rhodophyta</taxon>
        <taxon>Stylonematophyceae</taxon>
        <taxon>Stylonematales</taxon>
        <taxon>Stylonemataceae</taxon>
        <taxon>Rhodosorus</taxon>
    </lineage>
</organism>
<name>A0AAV8V2A9_9RHOD</name>
<dbReference type="AlphaFoldDB" id="A0AAV8V2A9"/>
<comment type="caution">
    <text evidence="2">The sequence shown here is derived from an EMBL/GenBank/DDBJ whole genome shotgun (WGS) entry which is preliminary data.</text>
</comment>
<dbReference type="EMBL" id="JAMWBK010000001">
    <property type="protein sequence ID" value="KAJ8908650.1"/>
    <property type="molecule type" value="Genomic_DNA"/>
</dbReference>
<gene>
    <name evidence="2" type="ORF">NDN08_005355</name>
</gene>
<reference evidence="2 3" key="1">
    <citation type="journal article" date="2023" name="Nat. Commun.">
        <title>Origin of minicircular mitochondrial genomes in red algae.</title>
        <authorList>
            <person name="Lee Y."/>
            <person name="Cho C.H."/>
            <person name="Lee Y.M."/>
            <person name="Park S.I."/>
            <person name="Yang J.H."/>
            <person name="West J.A."/>
            <person name="Bhattacharya D."/>
            <person name="Yoon H.S."/>
        </authorList>
    </citation>
    <scope>NUCLEOTIDE SEQUENCE [LARGE SCALE GENOMIC DNA]</scope>
    <source>
        <strain evidence="2 3">CCMP1338</strain>
        <tissue evidence="2">Whole cell</tissue>
    </source>
</reference>